<dbReference type="Proteomes" id="UP000250043">
    <property type="component" value="Unassembled WGS sequence"/>
</dbReference>
<name>A0A8E2DL26_9APHY</name>
<feature type="region of interest" description="Disordered" evidence="1">
    <location>
        <begin position="22"/>
        <end position="67"/>
    </location>
</feature>
<feature type="compositionally biased region" description="Low complexity" evidence="1">
    <location>
        <begin position="54"/>
        <end position="67"/>
    </location>
</feature>
<sequence>MIVEKGERLDELVAVGDAPPSYESAVLSSRDEKTQTTSHEPLAVSASRERHNYPPQQQPSGSKQPQRSSKWFIFDRLQQARTAQQVKTTVISLIRDVVKQAEVGAFSTILQNCAETCKTYNIDFAALLREQSIEGHSPIYWAMIKRTPAIPSGDDSELVRTLLRLAAPFDAPALSEIRLACLQNSDQALFQRLKPFFTPLSGAEDILLGGEYPADEIEVEEVKGNDGAFVVRFYIAMFQKRMNISQDVKLEFIARGRLWMLRFIVVKGIPDRRVGVHSQKPGTWAVTLSLLEHSPPTALDSRLLIEMPREENKASPDTPGGSSPPSSPTTSAGRAVTKPTISLRLKSSSQLAPTGNPHHGDIIVAPLSESLMANSLQYADCSYIGKDGALRARLEASLSPPGNECVIC</sequence>
<dbReference type="AlphaFoldDB" id="A0A8E2DL26"/>
<keyword evidence="3" id="KW-1185">Reference proteome</keyword>
<evidence type="ECO:0000256" key="1">
    <source>
        <dbReference type="SAM" id="MobiDB-lite"/>
    </source>
</evidence>
<feature type="region of interest" description="Disordered" evidence="1">
    <location>
        <begin position="311"/>
        <end position="336"/>
    </location>
</feature>
<proteinExistence type="predicted"/>
<accession>A0A8E2DL26</accession>
<feature type="compositionally biased region" description="Low complexity" evidence="1">
    <location>
        <begin position="315"/>
        <end position="335"/>
    </location>
</feature>
<evidence type="ECO:0000313" key="3">
    <source>
        <dbReference type="Proteomes" id="UP000250043"/>
    </source>
</evidence>
<organism evidence="2 3">
    <name type="scientific">Obba rivulosa</name>
    <dbReference type="NCBI Taxonomy" id="1052685"/>
    <lineage>
        <taxon>Eukaryota</taxon>
        <taxon>Fungi</taxon>
        <taxon>Dikarya</taxon>
        <taxon>Basidiomycota</taxon>
        <taxon>Agaricomycotina</taxon>
        <taxon>Agaricomycetes</taxon>
        <taxon>Polyporales</taxon>
        <taxon>Gelatoporiaceae</taxon>
        <taxon>Obba</taxon>
    </lineage>
</organism>
<reference evidence="2 3" key="1">
    <citation type="submission" date="2016-07" db="EMBL/GenBank/DDBJ databases">
        <title>Draft genome of the white-rot fungus Obba rivulosa 3A-2.</title>
        <authorList>
            <consortium name="DOE Joint Genome Institute"/>
            <person name="Miettinen O."/>
            <person name="Riley R."/>
            <person name="Acob R."/>
            <person name="Barry K."/>
            <person name="Cullen D."/>
            <person name="De Vries R."/>
            <person name="Hainaut M."/>
            <person name="Hatakka A."/>
            <person name="Henrissat B."/>
            <person name="Hilden K."/>
            <person name="Kuo R."/>
            <person name="Labutti K."/>
            <person name="Lipzen A."/>
            <person name="Makela M.R."/>
            <person name="Sandor L."/>
            <person name="Spatafora J.W."/>
            <person name="Grigoriev I.V."/>
            <person name="Hibbett D.S."/>
        </authorList>
    </citation>
    <scope>NUCLEOTIDE SEQUENCE [LARGE SCALE GENOMIC DNA]</scope>
    <source>
        <strain evidence="2 3">3A-2</strain>
    </source>
</reference>
<dbReference type="EMBL" id="KV722427">
    <property type="protein sequence ID" value="OCH89439.1"/>
    <property type="molecule type" value="Genomic_DNA"/>
</dbReference>
<evidence type="ECO:0000313" key="2">
    <source>
        <dbReference type="EMBL" id="OCH89439.1"/>
    </source>
</evidence>
<protein>
    <submittedName>
        <fullName evidence="2">Uncharacterized protein</fullName>
    </submittedName>
</protein>
<gene>
    <name evidence="2" type="ORF">OBBRIDRAFT_756601</name>
</gene>
<dbReference type="OrthoDB" id="2959034at2759"/>